<evidence type="ECO:0000259" key="4">
    <source>
        <dbReference type="PROSITE" id="PS01124"/>
    </source>
</evidence>
<keyword evidence="2" id="KW-0238">DNA-binding</keyword>
<dbReference type="SUPFAM" id="SSF46689">
    <property type="entry name" value="Homeodomain-like"/>
    <property type="match status" value="2"/>
</dbReference>
<keyword evidence="3" id="KW-0804">Transcription</keyword>
<dbReference type="Gene3D" id="1.10.10.60">
    <property type="entry name" value="Homeodomain-like"/>
    <property type="match status" value="1"/>
</dbReference>
<dbReference type="InterPro" id="IPR009057">
    <property type="entry name" value="Homeodomain-like_sf"/>
</dbReference>
<sequence>MSALGAAGVGGGCGAAVGDGSPACWGQAQFIAQAQPVGRAAGLQATLEWMQAWLHRPLTLAEIAAHAGCSVRSLNRRFRFEVATTPLRWLVGARELLESTDWTVERVAVAAGFATAATLRHHFTRVVGTSPRAYREMFGGRGGVGGGK</sequence>
<evidence type="ECO:0000313" key="5">
    <source>
        <dbReference type="EMBL" id="GAA3753906.1"/>
    </source>
</evidence>
<dbReference type="EMBL" id="BAABDD010000019">
    <property type="protein sequence ID" value="GAA3753906.1"/>
    <property type="molecule type" value="Genomic_DNA"/>
</dbReference>
<accession>A0ABP7G2N7</accession>
<feature type="domain" description="HTH araC/xylS-type" evidence="4">
    <location>
        <begin position="44"/>
        <end position="137"/>
    </location>
</feature>
<organism evidence="5 6">
    <name type="scientific">Salinactinospora qingdaonensis</name>
    <dbReference type="NCBI Taxonomy" id="702744"/>
    <lineage>
        <taxon>Bacteria</taxon>
        <taxon>Bacillati</taxon>
        <taxon>Actinomycetota</taxon>
        <taxon>Actinomycetes</taxon>
        <taxon>Streptosporangiales</taxon>
        <taxon>Nocardiopsidaceae</taxon>
        <taxon>Salinactinospora</taxon>
    </lineage>
</organism>
<name>A0ABP7G2N7_9ACTN</name>
<dbReference type="InterPro" id="IPR050204">
    <property type="entry name" value="AraC_XylS_family_regulators"/>
</dbReference>
<keyword evidence="1" id="KW-0805">Transcription regulation</keyword>
<dbReference type="PROSITE" id="PS01124">
    <property type="entry name" value="HTH_ARAC_FAMILY_2"/>
    <property type="match status" value="1"/>
</dbReference>
<dbReference type="SMART" id="SM00342">
    <property type="entry name" value="HTH_ARAC"/>
    <property type="match status" value="1"/>
</dbReference>
<keyword evidence="6" id="KW-1185">Reference proteome</keyword>
<dbReference type="PANTHER" id="PTHR46796">
    <property type="entry name" value="HTH-TYPE TRANSCRIPTIONAL ACTIVATOR RHAS-RELATED"/>
    <property type="match status" value="1"/>
</dbReference>
<dbReference type="Proteomes" id="UP001500908">
    <property type="component" value="Unassembled WGS sequence"/>
</dbReference>
<dbReference type="Pfam" id="PF12833">
    <property type="entry name" value="HTH_18"/>
    <property type="match status" value="1"/>
</dbReference>
<gene>
    <name evidence="5" type="ORF">GCM10022402_35740</name>
</gene>
<proteinExistence type="predicted"/>
<evidence type="ECO:0000256" key="3">
    <source>
        <dbReference type="ARBA" id="ARBA00023163"/>
    </source>
</evidence>
<dbReference type="InterPro" id="IPR018060">
    <property type="entry name" value="HTH_AraC"/>
</dbReference>
<comment type="caution">
    <text evidence="5">The sequence shown here is derived from an EMBL/GenBank/DDBJ whole genome shotgun (WGS) entry which is preliminary data.</text>
</comment>
<evidence type="ECO:0000256" key="2">
    <source>
        <dbReference type="ARBA" id="ARBA00023125"/>
    </source>
</evidence>
<protein>
    <recommendedName>
        <fullName evidence="4">HTH araC/xylS-type domain-containing protein</fullName>
    </recommendedName>
</protein>
<reference evidence="6" key="1">
    <citation type="journal article" date="2019" name="Int. J. Syst. Evol. Microbiol.">
        <title>The Global Catalogue of Microorganisms (GCM) 10K type strain sequencing project: providing services to taxonomists for standard genome sequencing and annotation.</title>
        <authorList>
            <consortium name="The Broad Institute Genomics Platform"/>
            <consortium name="The Broad Institute Genome Sequencing Center for Infectious Disease"/>
            <person name="Wu L."/>
            <person name="Ma J."/>
        </authorList>
    </citation>
    <scope>NUCLEOTIDE SEQUENCE [LARGE SCALE GENOMIC DNA]</scope>
    <source>
        <strain evidence="6">JCM 17137</strain>
    </source>
</reference>
<evidence type="ECO:0000313" key="6">
    <source>
        <dbReference type="Proteomes" id="UP001500908"/>
    </source>
</evidence>
<evidence type="ECO:0000256" key="1">
    <source>
        <dbReference type="ARBA" id="ARBA00023015"/>
    </source>
</evidence>